<dbReference type="Proteomes" id="UP000887565">
    <property type="component" value="Unplaced"/>
</dbReference>
<name>A0A915JFG6_ROMCU</name>
<organism evidence="2 3">
    <name type="scientific">Romanomermis culicivorax</name>
    <name type="common">Nematode worm</name>
    <dbReference type="NCBI Taxonomy" id="13658"/>
    <lineage>
        <taxon>Eukaryota</taxon>
        <taxon>Metazoa</taxon>
        <taxon>Ecdysozoa</taxon>
        <taxon>Nematoda</taxon>
        <taxon>Enoplea</taxon>
        <taxon>Dorylaimia</taxon>
        <taxon>Mermithida</taxon>
        <taxon>Mermithoidea</taxon>
        <taxon>Mermithidae</taxon>
        <taxon>Romanomermis</taxon>
    </lineage>
</organism>
<evidence type="ECO:0000313" key="3">
    <source>
        <dbReference type="WBParaSite" id="nRc.2.0.1.t24291-RA"/>
    </source>
</evidence>
<protein>
    <submittedName>
        <fullName evidence="3">Uncharacterized protein</fullName>
    </submittedName>
</protein>
<keyword evidence="2" id="KW-1185">Reference proteome</keyword>
<feature type="compositionally biased region" description="Basic and acidic residues" evidence="1">
    <location>
        <begin position="55"/>
        <end position="68"/>
    </location>
</feature>
<sequence>MVGFSSSSSLAALMQPAPGVAGIVLERIHRMTIIGSLSSMFGAVLGDACRARSAKMKEKNEKKENERKQRQKMKS</sequence>
<evidence type="ECO:0000313" key="2">
    <source>
        <dbReference type="Proteomes" id="UP000887565"/>
    </source>
</evidence>
<reference evidence="3" key="1">
    <citation type="submission" date="2022-11" db="UniProtKB">
        <authorList>
            <consortium name="WormBaseParasite"/>
        </authorList>
    </citation>
    <scope>IDENTIFICATION</scope>
</reference>
<dbReference type="WBParaSite" id="nRc.2.0.1.t24291-RA">
    <property type="protein sequence ID" value="nRc.2.0.1.t24291-RA"/>
    <property type="gene ID" value="nRc.2.0.1.g24291"/>
</dbReference>
<feature type="region of interest" description="Disordered" evidence="1">
    <location>
        <begin position="54"/>
        <end position="75"/>
    </location>
</feature>
<proteinExistence type="predicted"/>
<accession>A0A915JFG6</accession>
<dbReference type="AlphaFoldDB" id="A0A915JFG6"/>
<evidence type="ECO:0000256" key="1">
    <source>
        <dbReference type="SAM" id="MobiDB-lite"/>
    </source>
</evidence>